<dbReference type="AlphaFoldDB" id="A0A8S9QWW1"/>
<feature type="signal peptide" evidence="2">
    <location>
        <begin position="1"/>
        <end position="22"/>
    </location>
</feature>
<evidence type="ECO:0000256" key="1">
    <source>
        <dbReference type="SAM" id="MobiDB-lite"/>
    </source>
</evidence>
<feature type="region of interest" description="Disordered" evidence="1">
    <location>
        <begin position="28"/>
        <end position="56"/>
    </location>
</feature>
<evidence type="ECO:0000256" key="2">
    <source>
        <dbReference type="SAM" id="SignalP"/>
    </source>
</evidence>
<evidence type="ECO:0008006" key="5">
    <source>
        <dbReference type="Google" id="ProtNLM"/>
    </source>
</evidence>
<dbReference type="EMBL" id="QGKX02000996">
    <property type="protein sequence ID" value="KAF3555738.1"/>
    <property type="molecule type" value="Genomic_DNA"/>
</dbReference>
<reference evidence="3" key="1">
    <citation type="submission" date="2019-12" db="EMBL/GenBank/DDBJ databases">
        <title>Genome sequencing and annotation of Brassica cretica.</title>
        <authorList>
            <person name="Studholme D.J."/>
            <person name="Sarris P."/>
        </authorList>
    </citation>
    <scope>NUCLEOTIDE SEQUENCE</scope>
    <source>
        <strain evidence="3">PFS-109/04</strain>
        <tissue evidence="3">Leaf</tissue>
    </source>
</reference>
<gene>
    <name evidence="3" type="ORF">F2Q69_00013024</name>
</gene>
<organism evidence="3 4">
    <name type="scientific">Brassica cretica</name>
    <name type="common">Mustard</name>
    <dbReference type="NCBI Taxonomy" id="69181"/>
    <lineage>
        <taxon>Eukaryota</taxon>
        <taxon>Viridiplantae</taxon>
        <taxon>Streptophyta</taxon>
        <taxon>Embryophyta</taxon>
        <taxon>Tracheophyta</taxon>
        <taxon>Spermatophyta</taxon>
        <taxon>Magnoliopsida</taxon>
        <taxon>eudicotyledons</taxon>
        <taxon>Gunneridae</taxon>
        <taxon>Pentapetalae</taxon>
        <taxon>rosids</taxon>
        <taxon>malvids</taxon>
        <taxon>Brassicales</taxon>
        <taxon>Brassicaceae</taxon>
        <taxon>Brassiceae</taxon>
        <taxon>Brassica</taxon>
    </lineage>
</organism>
<sequence>METSNALLFVALHAICARVSECRCVTRGTVRTRSPSAAGPSRQRDDDDSKEDTDED</sequence>
<evidence type="ECO:0000313" key="3">
    <source>
        <dbReference type="EMBL" id="KAF3555738.1"/>
    </source>
</evidence>
<feature type="chain" id="PRO_5035722485" description="Secreted protein" evidence="2">
    <location>
        <begin position="23"/>
        <end position="56"/>
    </location>
</feature>
<dbReference type="Proteomes" id="UP000712600">
    <property type="component" value="Unassembled WGS sequence"/>
</dbReference>
<comment type="caution">
    <text evidence="3">The sequence shown here is derived from an EMBL/GenBank/DDBJ whole genome shotgun (WGS) entry which is preliminary data.</text>
</comment>
<proteinExistence type="predicted"/>
<accession>A0A8S9QWW1</accession>
<keyword evidence="2" id="KW-0732">Signal</keyword>
<name>A0A8S9QWW1_BRACR</name>
<evidence type="ECO:0000313" key="4">
    <source>
        <dbReference type="Proteomes" id="UP000712600"/>
    </source>
</evidence>
<protein>
    <recommendedName>
        <fullName evidence="5">Secreted protein</fullName>
    </recommendedName>
</protein>